<proteinExistence type="predicted"/>
<protein>
    <submittedName>
        <fullName evidence="1">Uncharacterized protein</fullName>
    </submittedName>
</protein>
<reference evidence="1" key="1">
    <citation type="submission" date="2014-11" db="EMBL/GenBank/DDBJ databases">
        <authorList>
            <person name="Amaro Gonzalez C."/>
        </authorList>
    </citation>
    <scope>NUCLEOTIDE SEQUENCE</scope>
</reference>
<dbReference type="AlphaFoldDB" id="A0A0E9S0E5"/>
<organism evidence="1">
    <name type="scientific">Anguilla anguilla</name>
    <name type="common">European freshwater eel</name>
    <name type="synonym">Muraena anguilla</name>
    <dbReference type="NCBI Taxonomy" id="7936"/>
    <lineage>
        <taxon>Eukaryota</taxon>
        <taxon>Metazoa</taxon>
        <taxon>Chordata</taxon>
        <taxon>Craniata</taxon>
        <taxon>Vertebrata</taxon>
        <taxon>Euteleostomi</taxon>
        <taxon>Actinopterygii</taxon>
        <taxon>Neopterygii</taxon>
        <taxon>Teleostei</taxon>
        <taxon>Anguilliformes</taxon>
        <taxon>Anguillidae</taxon>
        <taxon>Anguilla</taxon>
    </lineage>
</organism>
<evidence type="ECO:0000313" key="1">
    <source>
        <dbReference type="EMBL" id="JAH34914.1"/>
    </source>
</evidence>
<reference evidence="1" key="2">
    <citation type="journal article" date="2015" name="Fish Shellfish Immunol.">
        <title>Early steps in the European eel (Anguilla anguilla)-Vibrio vulnificus interaction in the gills: Role of the RtxA13 toxin.</title>
        <authorList>
            <person name="Callol A."/>
            <person name="Pajuelo D."/>
            <person name="Ebbesson L."/>
            <person name="Teles M."/>
            <person name="MacKenzie S."/>
            <person name="Amaro C."/>
        </authorList>
    </citation>
    <scope>NUCLEOTIDE SEQUENCE</scope>
</reference>
<sequence>MYKTINMIGSVLLNFT</sequence>
<accession>A0A0E9S0E5</accession>
<name>A0A0E9S0E5_ANGAN</name>
<dbReference type="EMBL" id="GBXM01073663">
    <property type="protein sequence ID" value="JAH34914.1"/>
    <property type="molecule type" value="Transcribed_RNA"/>
</dbReference>